<dbReference type="InterPro" id="IPR001117">
    <property type="entry name" value="Cu-oxidase_2nd"/>
</dbReference>
<evidence type="ECO:0000259" key="1">
    <source>
        <dbReference type="Pfam" id="PF00394"/>
    </source>
</evidence>
<dbReference type="AlphaFoldDB" id="A0AAW0JJ52"/>
<keyword evidence="3" id="KW-1185">Reference proteome</keyword>
<dbReference type="EMBL" id="PKMF04000537">
    <property type="protein sequence ID" value="KAK7826764.1"/>
    <property type="molecule type" value="Genomic_DNA"/>
</dbReference>
<accession>A0AAW0JJ52</accession>
<name>A0AAW0JJ52_QUESU</name>
<sequence>MPHTNLKGEWWKQEILAIYNEAIFTGAAPNVSDAYTVNGQPGVLYPCSRPGQRFLKFYYMYRMFIIIYFQPNASKIDVTN</sequence>
<protein>
    <submittedName>
        <fullName evidence="2">Laccase-3</fullName>
    </submittedName>
</protein>
<feature type="domain" description="Plastocyanin-like" evidence="1">
    <location>
        <begin position="8"/>
        <end position="48"/>
    </location>
</feature>
<dbReference type="Proteomes" id="UP000237347">
    <property type="component" value="Unassembled WGS sequence"/>
</dbReference>
<organism evidence="2 3">
    <name type="scientific">Quercus suber</name>
    <name type="common">Cork oak</name>
    <dbReference type="NCBI Taxonomy" id="58331"/>
    <lineage>
        <taxon>Eukaryota</taxon>
        <taxon>Viridiplantae</taxon>
        <taxon>Streptophyta</taxon>
        <taxon>Embryophyta</taxon>
        <taxon>Tracheophyta</taxon>
        <taxon>Spermatophyta</taxon>
        <taxon>Magnoliopsida</taxon>
        <taxon>eudicotyledons</taxon>
        <taxon>Gunneridae</taxon>
        <taxon>Pentapetalae</taxon>
        <taxon>rosids</taxon>
        <taxon>fabids</taxon>
        <taxon>Fagales</taxon>
        <taxon>Fagaceae</taxon>
        <taxon>Quercus</taxon>
    </lineage>
</organism>
<gene>
    <name evidence="2" type="primary">LAC3_0</name>
    <name evidence="2" type="ORF">CFP56_031728</name>
</gene>
<evidence type="ECO:0000313" key="3">
    <source>
        <dbReference type="Proteomes" id="UP000237347"/>
    </source>
</evidence>
<evidence type="ECO:0000313" key="2">
    <source>
        <dbReference type="EMBL" id="KAK7826764.1"/>
    </source>
</evidence>
<reference evidence="2 3" key="1">
    <citation type="journal article" date="2018" name="Sci. Data">
        <title>The draft genome sequence of cork oak.</title>
        <authorList>
            <person name="Ramos A.M."/>
            <person name="Usie A."/>
            <person name="Barbosa P."/>
            <person name="Barros P.M."/>
            <person name="Capote T."/>
            <person name="Chaves I."/>
            <person name="Simoes F."/>
            <person name="Abreu I."/>
            <person name="Carrasquinho I."/>
            <person name="Faro C."/>
            <person name="Guimaraes J.B."/>
            <person name="Mendonca D."/>
            <person name="Nobrega F."/>
            <person name="Rodrigues L."/>
            <person name="Saibo N.J.M."/>
            <person name="Varela M.C."/>
            <person name="Egas C."/>
            <person name="Matos J."/>
            <person name="Miguel C.M."/>
            <person name="Oliveira M.M."/>
            <person name="Ricardo C.P."/>
            <person name="Goncalves S."/>
        </authorList>
    </citation>
    <scope>NUCLEOTIDE SEQUENCE [LARGE SCALE GENOMIC DNA]</scope>
    <source>
        <strain evidence="3">cv. HL8</strain>
    </source>
</reference>
<dbReference type="Pfam" id="PF00394">
    <property type="entry name" value="Cu-oxidase"/>
    <property type="match status" value="1"/>
</dbReference>
<proteinExistence type="predicted"/>
<comment type="caution">
    <text evidence="2">The sequence shown here is derived from an EMBL/GenBank/DDBJ whole genome shotgun (WGS) entry which is preliminary data.</text>
</comment>